<proteinExistence type="predicted"/>
<name>A0A511N026_DEIC1</name>
<accession>A0A511N026</accession>
<feature type="region of interest" description="Disordered" evidence="1">
    <location>
        <begin position="109"/>
        <end position="143"/>
    </location>
</feature>
<organism evidence="2 3">
    <name type="scientific">Deinococcus cellulosilyticus (strain DSM 18568 / NBRC 106333 / KACC 11606 / 5516J-15)</name>
    <dbReference type="NCBI Taxonomy" id="1223518"/>
    <lineage>
        <taxon>Bacteria</taxon>
        <taxon>Thermotogati</taxon>
        <taxon>Deinococcota</taxon>
        <taxon>Deinococci</taxon>
        <taxon>Deinococcales</taxon>
        <taxon>Deinococcaceae</taxon>
        <taxon>Deinococcus</taxon>
    </lineage>
</organism>
<dbReference type="Proteomes" id="UP000321306">
    <property type="component" value="Unassembled WGS sequence"/>
</dbReference>
<evidence type="ECO:0000313" key="2">
    <source>
        <dbReference type="EMBL" id="GEM45746.1"/>
    </source>
</evidence>
<evidence type="ECO:0008006" key="4">
    <source>
        <dbReference type="Google" id="ProtNLM"/>
    </source>
</evidence>
<protein>
    <recommendedName>
        <fullName evidence="4">SHOCT domain-containing protein</fullName>
    </recommendedName>
</protein>
<gene>
    <name evidence="2" type="ORF">DC3_13810</name>
</gene>
<comment type="caution">
    <text evidence="2">The sequence shown here is derived from an EMBL/GenBank/DDBJ whole genome shotgun (WGS) entry which is preliminary data.</text>
</comment>
<keyword evidence="3" id="KW-1185">Reference proteome</keyword>
<feature type="compositionally biased region" description="Low complexity" evidence="1">
    <location>
        <begin position="118"/>
        <end position="135"/>
    </location>
</feature>
<dbReference type="AlphaFoldDB" id="A0A511N026"/>
<evidence type="ECO:0000313" key="3">
    <source>
        <dbReference type="Proteomes" id="UP000321306"/>
    </source>
</evidence>
<sequence>MKLQRTCRQCLTEWTVDKAHEDRLSKEASDVGGMVTDIMNVDLGKMVRNRFKIGLSQSSRENTTLSNRAIASQELKSMRRCPSCRTPDYFDERRIEITEDVIFGAAPEAAPSPAPVLTSQSPAAPSTAAAVTASRAEPEVPMGTTGPLKSVNDFLQELDNLLDLLTTGKISSEEYSQRRQQIMKFIEMV</sequence>
<reference evidence="2 3" key="1">
    <citation type="submission" date="2019-07" db="EMBL/GenBank/DDBJ databases">
        <title>Whole genome shotgun sequence of Deinococcus cellulosilyticus NBRC 106333.</title>
        <authorList>
            <person name="Hosoyama A."/>
            <person name="Uohara A."/>
            <person name="Ohji S."/>
            <person name="Ichikawa N."/>
        </authorList>
    </citation>
    <scope>NUCLEOTIDE SEQUENCE [LARGE SCALE GENOMIC DNA]</scope>
    <source>
        <strain evidence="2 3">NBRC 106333</strain>
    </source>
</reference>
<evidence type="ECO:0000256" key="1">
    <source>
        <dbReference type="SAM" id="MobiDB-lite"/>
    </source>
</evidence>
<dbReference type="EMBL" id="BJXB01000005">
    <property type="protein sequence ID" value="GEM45746.1"/>
    <property type="molecule type" value="Genomic_DNA"/>
</dbReference>